<dbReference type="Pfam" id="PF01535">
    <property type="entry name" value="PPR"/>
    <property type="match status" value="4"/>
</dbReference>
<feature type="repeat" description="PPR" evidence="2">
    <location>
        <begin position="499"/>
        <end position="533"/>
    </location>
</feature>
<proteinExistence type="predicted"/>
<dbReference type="KEGG" id="pda:103698091"/>
<feature type="repeat" description="PPR" evidence="2">
    <location>
        <begin position="366"/>
        <end position="400"/>
    </location>
</feature>
<dbReference type="PANTHER" id="PTHR47926">
    <property type="entry name" value="PENTATRICOPEPTIDE REPEAT-CONTAINING PROTEIN"/>
    <property type="match status" value="1"/>
</dbReference>
<gene>
    <name evidence="6" type="primary">LOC103698091</name>
</gene>
<feature type="region of interest" description="Disordered" evidence="3">
    <location>
        <begin position="20"/>
        <end position="41"/>
    </location>
</feature>
<dbReference type="GO" id="GO:0009451">
    <property type="term" value="P:RNA modification"/>
    <property type="evidence" value="ECO:0007669"/>
    <property type="project" value="InterPro"/>
</dbReference>
<evidence type="ECO:0000256" key="2">
    <source>
        <dbReference type="PROSITE-ProRule" id="PRU00708"/>
    </source>
</evidence>
<dbReference type="InterPro" id="IPR046849">
    <property type="entry name" value="E2_motif"/>
</dbReference>
<dbReference type="AlphaFoldDB" id="A0A8B7BJB6"/>
<name>A0A8B7BJB6_PHODC</name>
<dbReference type="InterPro" id="IPR046960">
    <property type="entry name" value="PPR_At4g14850-like_plant"/>
</dbReference>
<feature type="repeat" description="PPR" evidence="2">
    <location>
        <begin position="265"/>
        <end position="299"/>
    </location>
</feature>
<sequence length="668" mass="75092">MSLLQSLQCCSISTQAFTKATQPIKGPEQQRRRHHHRHHRTQIRPIGSVPTAYQPLDQIPLRDTFAWNSLLRAHLVDGNCWQTILVYRHMLLCGVRPDRHTLPAVLRASGLSDASSNGKQVHAHALKLGFASDSYVVTALMEFYGQFEGADIAGVVFNCSNQKNSVSWTLLAKLYLMEDKPSFALQLFHRMVNSNMELDVVALATAARACGQLRSVHEGKKLLKIAGRTGLESDVLVGNSLLKMYLDCERIEEARALFDQMPSKDAVAWTTIISGYVNNGVFNEGLKLFRAMCIEGVAPVSFTVSAILPACARVAAYKHGKEIHGCIIRRQIHMNPTVSNALMDMYVKSGSIEAASKIFNRILEKDVISWTVMILGYSLHGRGDRGISLFHQMEESSTVLPDRTTFAAALHACSTACMVEEGRHFFEFIQEPELEHFALMVSLLSRAGLFDEVRAFVEDHRIGHHAMVQRAMLGGCRVHRNMKTGKRIAEQLIELEPLNAENYVLMLNMYAASRKWDVVEGLRETIRDMGLKPKKACSWIEVRRKVHVFGVGDVSHPRSQRIYWELECLMKRMKAEGHVLEKDFGLHDVDEERECIPCGHSEMLAVAFGLISTQGSTTLRVAKNLSVCRSCHASLKMISRIVGKEIVLKDPQIFHHFKDGLCSCRDMW</sequence>
<evidence type="ECO:0000313" key="5">
    <source>
        <dbReference type="Proteomes" id="UP000228380"/>
    </source>
</evidence>
<dbReference type="InterPro" id="IPR002885">
    <property type="entry name" value="PPR_rpt"/>
</dbReference>
<dbReference type="Proteomes" id="UP000228380">
    <property type="component" value="Unplaced"/>
</dbReference>
<accession>A0A8B7BJB6</accession>
<protein>
    <submittedName>
        <fullName evidence="6">Pentatricopeptide repeat-containing protein At3g12770-like</fullName>
    </submittedName>
</protein>
<feature type="compositionally biased region" description="Basic residues" evidence="3">
    <location>
        <begin position="31"/>
        <end position="41"/>
    </location>
</feature>
<keyword evidence="5" id="KW-1185">Reference proteome</keyword>
<evidence type="ECO:0000256" key="3">
    <source>
        <dbReference type="SAM" id="MobiDB-lite"/>
    </source>
</evidence>
<dbReference type="RefSeq" id="XP_008778287.1">
    <property type="nucleotide sequence ID" value="XM_008780065.2"/>
</dbReference>
<dbReference type="FunFam" id="1.25.40.10:FF:000090">
    <property type="entry name" value="Pentatricopeptide repeat-containing protein, chloroplastic"/>
    <property type="match status" value="1"/>
</dbReference>
<organism evidence="5 6">
    <name type="scientific">Phoenix dactylifera</name>
    <name type="common">Date palm</name>
    <dbReference type="NCBI Taxonomy" id="42345"/>
    <lineage>
        <taxon>Eukaryota</taxon>
        <taxon>Viridiplantae</taxon>
        <taxon>Streptophyta</taxon>
        <taxon>Embryophyta</taxon>
        <taxon>Tracheophyta</taxon>
        <taxon>Spermatophyta</taxon>
        <taxon>Magnoliopsida</taxon>
        <taxon>Liliopsida</taxon>
        <taxon>Arecaceae</taxon>
        <taxon>Coryphoideae</taxon>
        <taxon>Phoeniceae</taxon>
        <taxon>Phoenix</taxon>
    </lineage>
</organism>
<evidence type="ECO:0000313" key="6">
    <source>
        <dbReference type="RefSeq" id="XP_008778287.1"/>
    </source>
</evidence>
<dbReference type="GO" id="GO:0008270">
    <property type="term" value="F:zinc ion binding"/>
    <property type="evidence" value="ECO:0007669"/>
    <property type="project" value="InterPro"/>
</dbReference>
<dbReference type="Pfam" id="PF20431">
    <property type="entry name" value="E_motif"/>
    <property type="match status" value="1"/>
</dbReference>
<dbReference type="Pfam" id="PF13041">
    <property type="entry name" value="PPR_2"/>
    <property type="match status" value="1"/>
</dbReference>
<keyword evidence="1" id="KW-0677">Repeat</keyword>
<dbReference type="InterPro" id="IPR032867">
    <property type="entry name" value="DYW_dom"/>
</dbReference>
<dbReference type="PANTHER" id="PTHR47926:SF452">
    <property type="entry name" value="PENTATRICOPEPTIDE REPEAT-CONTAINING PROTEIN"/>
    <property type="match status" value="1"/>
</dbReference>
<dbReference type="Gene3D" id="1.25.40.10">
    <property type="entry name" value="Tetratricopeptide repeat domain"/>
    <property type="match status" value="3"/>
</dbReference>
<dbReference type="InterPro" id="IPR046848">
    <property type="entry name" value="E_motif"/>
</dbReference>
<dbReference type="Pfam" id="PF20430">
    <property type="entry name" value="Eplus_motif"/>
    <property type="match status" value="1"/>
</dbReference>
<dbReference type="NCBIfam" id="TIGR00756">
    <property type="entry name" value="PPR"/>
    <property type="match status" value="3"/>
</dbReference>
<dbReference type="FunFam" id="1.25.40.10:FF:000344">
    <property type="entry name" value="Pentatricopeptide repeat-containing protein"/>
    <property type="match status" value="1"/>
</dbReference>
<evidence type="ECO:0000256" key="1">
    <source>
        <dbReference type="ARBA" id="ARBA00022737"/>
    </source>
</evidence>
<reference evidence="6" key="1">
    <citation type="submission" date="2025-08" db="UniProtKB">
        <authorList>
            <consortium name="RefSeq"/>
        </authorList>
    </citation>
    <scope>IDENTIFICATION</scope>
    <source>
        <tissue evidence="6">Young leaves</tissue>
    </source>
</reference>
<feature type="repeat" description="PPR" evidence="2">
    <location>
        <begin position="63"/>
        <end position="97"/>
    </location>
</feature>
<evidence type="ECO:0000259" key="4">
    <source>
        <dbReference type="Pfam" id="PF14432"/>
    </source>
</evidence>
<dbReference type="PROSITE" id="PS51375">
    <property type="entry name" value="PPR"/>
    <property type="match status" value="5"/>
</dbReference>
<dbReference type="GeneID" id="103698091"/>
<feature type="repeat" description="PPR" evidence="2">
    <location>
        <begin position="164"/>
        <end position="198"/>
    </location>
</feature>
<dbReference type="OrthoDB" id="743409at2759"/>
<feature type="domain" description="DYW" evidence="4">
    <location>
        <begin position="577"/>
        <end position="668"/>
    </location>
</feature>
<dbReference type="Pfam" id="PF14432">
    <property type="entry name" value="DYW_deaminase"/>
    <property type="match status" value="1"/>
</dbReference>
<dbReference type="InterPro" id="IPR011990">
    <property type="entry name" value="TPR-like_helical_dom_sf"/>
</dbReference>
<dbReference type="GO" id="GO:0003723">
    <property type="term" value="F:RNA binding"/>
    <property type="evidence" value="ECO:0007669"/>
    <property type="project" value="InterPro"/>
</dbReference>